<dbReference type="Proteomes" id="UP000057737">
    <property type="component" value="Unassembled WGS sequence"/>
</dbReference>
<keyword evidence="1" id="KW-0472">Membrane</keyword>
<dbReference type="AlphaFoldDB" id="A0A120FKG6"/>
<feature type="transmembrane region" description="Helical" evidence="1">
    <location>
        <begin position="202"/>
        <end position="219"/>
    </location>
</feature>
<evidence type="ECO:0000313" key="2">
    <source>
        <dbReference type="EMBL" id="KWV50627.1"/>
    </source>
</evidence>
<dbReference type="EMBL" id="LNCU01000094">
    <property type="protein sequence ID" value="KWV50627.1"/>
    <property type="molecule type" value="Genomic_DNA"/>
</dbReference>
<organism evidence="2 3">
    <name type="scientific">Bradyrhizobium macuxiense</name>
    <dbReference type="NCBI Taxonomy" id="1755647"/>
    <lineage>
        <taxon>Bacteria</taxon>
        <taxon>Pseudomonadati</taxon>
        <taxon>Pseudomonadota</taxon>
        <taxon>Alphaproteobacteria</taxon>
        <taxon>Hyphomicrobiales</taxon>
        <taxon>Nitrobacteraceae</taxon>
        <taxon>Bradyrhizobium</taxon>
    </lineage>
</organism>
<comment type="caution">
    <text evidence="2">The sequence shown here is derived from an EMBL/GenBank/DDBJ whole genome shotgun (WGS) entry which is preliminary data.</text>
</comment>
<feature type="transmembrane region" description="Helical" evidence="1">
    <location>
        <begin position="146"/>
        <end position="169"/>
    </location>
</feature>
<evidence type="ECO:0000313" key="3">
    <source>
        <dbReference type="Proteomes" id="UP000057737"/>
    </source>
</evidence>
<feature type="transmembrane region" description="Helical" evidence="1">
    <location>
        <begin position="103"/>
        <end position="126"/>
    </location>
</feature>
<accession>A0A120FKG6</accession>
<keyword evidence="1" id="KW-1133">Transmembrane helix</keyword>
<evidence type="ECO:0000256" key="1">
    <source>
        <dbReference type="SAM" id="Phobius"/>
    </source>
</evidence>
<name>A0A120FKG6_9BRAD</name>
<reference evidence="2 3" key="1">
    <citation type="submission" date="2015-11" db="EMBL/GenBank/DDBJ databases">
        <title>Draft Genome Sequence of the Strain BR 10303 (Bradyrhizobium sp.) isolated from nodules of Centrolobium paraense.</title>
        <authorList>
            <person name="Zelli J.E."/>
            <person name="Simoes-Araujo J.L."/>
            <person name="Barauna A.C."/>
            <person name="Silva K."/>
        </authorList>
    </citation>
    <scope>NUCLEOTIDE SEQUENCE [LARGE SCALE GENOMIC DNA]</scope>
    <source>
        <strain evidence="2 3">BR 10303</strain>
    </source>
</reference>
<keyword evidence="3" id="KW-1185">Reference proteome</keyword>
<proteinExistence type="predicted"/>
<feature type="transmembrane region" description="Helical" evidence="1">
    <location>
        <begin position="21"/>
        <end position="43"/>
    </location>
</feature>
<gene>
    <name evidence="2" type="ORF">AS156_01375</name>
</gene>
<keyword evidence="1" id="KW-0812">Transmembrane</keyword>
<feature type="transmembrane region" description="Helical" evidence="1">
    <location>
        <begin position="410"/>
        <end position="429"/>
    </location>
</feature>
<feature type="transmembrane region" description="Helical" evidence="1">
    <location>
        <begin position="435"/>
        <end position="455"/>
    </location>
</feature>
<sequence>MPILAALIEFRRSSRFDFLSAISAAFVLVFFVAPIILFLAPPSAPAFSKFVWMRSLPAEDAPYVWAACLVSISYLSIAAGYLVGPDRRFFVWQREDDTRKYLVLGLVFMVIGLVSYCFYLEVVGGPNSAFKNVWELRKGTPDVGPLAQFAFVKRLAFFVIPGSVFLMQFASRKRGAFAWGLTAAATFLTLCIVVFFQGRLVLIAYVAPILLAMWVMRKSSTLRTKLLNVCSTVLIFGTIFAAGEMTRPMSVIVIAPGGPPPALGGPQDDQLSAEVRPSAQDARRIDRLKTRVHLPNPVISLGLEFAFPIVNVLTTVQKVPGTVGYRWFADLVLPFLQLVPKRLVPLRDHLPPKLVELNTRFQVGDVEWGIPVDLVSFGWYSLGVVGVVLTSFGFGWVAKNLEGVLPSSTYGDWVFRFSWLVILAALVMYGDPYWFVIELFPWWVALLCYLAFIVMRPFESTADN</sequence>
<protein>
    <recommendedName>
        <fullName evidence="4">Oligosaccharide repeat unit polymerase</fullName>
    </recommendedName>
</protein>
<evidence type="ECO:0008006" key="4">
    <source>
        <dbReference type="Google" id="ProtNLM"/>
    </source>
</evidence>
<feature type="transmembrane region" description="Helical" evidence="1">
    <location>
        <begin position="377"/>
        <end position="398"/>
    </location>
</feature>
<feature type="transmembrane region" description="Helical" evidence="1">
    <location>
        <begin position="63"/>
        <end position="83"/>
    </location>
</feature>
<feature type="transmembrane region" description="Helical" evidence="1">
    <location>
        <begin position="176"/>
        <end position="196"/>
    </location>
</feature>